<dbReference type="SUPFAM" id="SSF53649">
    <property type="entry name" value="Alkaline phosphatase-like"/>
    <property type="match status" value="1"/>
</dbReference>
<sequence>MKNKIHNILRPSNLIAFILFGLVFESCKAEKHDGSKEGQKNGRPNIIYIMADDLTTQAITAYNERFKGISDTPNIDRLAKEGMLFHDVLCTNAICGPSRAAILTGDYSHRNGYYKNWEGGAFDASQWTFPQEFQKAGYATSLFGKWHLNSEPQGFDTYKYHDHHIGGQQGVYWDPVYNENGKKVNTKGYATNLTTDFALDWLDSTQKSQKPFLMLLQYKAPHRSWVRDSIYLDLWKDLEMPYPSTFDDNYTGRENTAGDTEMEMEHLFLETPKRMSKEETKKWRYQSFIKDYLATVKSVDDNIGRVLDYLDEHGLTANTMIVITSDQGFFLGEHGFFDKRFIYEESLRMPFIVRYPNKVKAGSESGDIIGNIDFAATLLDVAGIDTEHKTQGESFASILMGDEPENWRNGLYYHYYEFPMWHHVQPHYGIRTDRYTLAHFYLNVDEWELYDNENDPGQLNNIIDNPEYADVVDHLKKDLTSLMEKYGDDKSLEEFREISNKNFDTERK</sequence>
<keyword evidence="2" id="KW-0378">Hydrolase</keyword>
<name>A0ABQ1UQ28_9BACT</name>
<dbReference type="Gene3D" id="3.40.720.10">
    <property type="entry name" value="Alkaline Phosphatase, subunit A"/>
    <property type="match status" value="1"/>
</dbReference>
<keyword evidence="5" id="KW-1185">Reference proteome</keyword>
<evidence type="ECO:0000313" key="4">
    <source>
        <dbReference type="EMBL" id="GGF24423.1"/>
    </source>
</evidence>
<protein>
    <submittedName>
        <fullName evidence="4">Acetylglucosamine-6-sulfatase</fullName>
    </submittedName>
</protein>
<dbReference type="PANTHER" id="PTHR43108">
    <property type="entry name" value="N-ACETYLGLUCOSAMINE-6-SULFATASE FAMILY MEMBER"/>
    <property type="match status" value="1"/>
</dbReference>
<gene>
    <name evidence="4" type="ORF">GCM10011339_10670</name>
</gene>
<dbReference type="InterPro" id="IPR032506">
    <property type="entry name" value="SGSH_C"/>
</dbReference>
<evidence type="ECO:0000259" key="3">
    <source>
        <dbReference type="Pfam" id="PF16347"/>
    </source>
</evidence>
<dbReference type="PANTHER" id="PTHR43108:SF6">
    <property type="entry name" value="N-SULPHOGLUCOSAMINE SULPHOHYDROLASE"/>
    <property type="match status" value="1"/>
</dbReference>
<proteinExistence type="inferred from homology"/>
<evidence type="ECO:0000256" key="2">
    <source>
        <dbReference type="ARBA" id="ARBA00022801"/>
    </source>
</evidence>
<dbReference type="Proteomes" id="UP000647339">
    <property type="component" value="Unassembled WGS sequence"/>
</dbReference>
<dbReference type="InterPro" id="IPR017850">
    <property type="entry name" value="Alkaline_phosphatase_core_sf"/>
</dbReference>
<dbReference type="Pfam" id="PF16347">
    <property type="entry name" value="SGSH_C"/>
    <property type="match status" value="1"/>
</dbReference>
<dbReference type="CDD" id="cd16031">
    <property type="entry name" value="G6S_like"/>
    <property type="match status" value="1"/>
</dbReference>
<dbReference type="InterPro" id="IPR024607">
    <property type="entry name" value="Sulfatase_CS"/>
</dbReference>
<dbReference type="RefSeq" id="WP_137404557.1">
    <property type="nucleotide sequence ID" value="NZ_BMIU01000004.1"/>
</dbReference>
<organism evidence="4 5">
    <name type="scientific">Echinicola rosea</name>
    <dbReference type="NCBI Taxonomy" id="1807691"/>
    <lineage>
        <taxon>Bacteria</taxon>
        <taxon>Pseudomonadati</taxon>
        <taxon>Bacteroidota</taxon>
        <taxon>Cytophagia</taxon>
        <taxon>Cytophagales</taxon>
        <taxon>Cyclobacteriaceae</taxon>
        <taxon>Echinicola</taxon>
    </lineage>
</organism>
<evidence type="ECO:0000256" key="1">
    <source>
        <dbReference type="ARBA" id="ARBA00008779"/>
    </source>
</evidence>
<comment type="caution">
    <text evidence="4">The sequence shown here is derived from an EMBL/GenBank/DDBJ whole genome shotgun (WGS) entry which is preliminary data.</text>
</comment>
<dbReference type="PROSITE" id="PS00523">
    <property type="entry name" value="SULFATASE_1"/>
    <property type="match status" value="1"/>
</dbReference>
<accession>A0ABQ1UQ28</accession>
<comment type="similarity">
    <text evidence="1">Belongs to the sulfatase family.</text>
</comment>
<dbReference type="EMBL" id="BMIU01000004">
    <property type="protein sequence ID" value="GGF24423.1"/>
    <property type="molecule type" value="Genomic_DNA"/>
</dbReference>
<reference evidence="5" key="1">
    <citation type="journal article" date="2019" name="Int. J. Syst. Evol. Microbiol.">
        <title>The Global Catalogue of Microorganisms (GCM) 10K type strain sequencing project: providing services to taxonomists for standard genome sequencing and annotation.</title>
        <authorList>
            <consortium name="The Broad Institute Genomics Platform"/>
            <consortium name="The Broad Institute Genome Sequencing Center for Infectious Disease"/>
            <person name="Wu L."/>
            <person name="Ma J."/>
        </authorList>
    </citation>
    <scope>NUCLEOTIDE SEQUENCE [LARGE SCALE GENOMIC DNA]</scope>
    <source>
        <strain evidence="5">CGMCC 1.15407</strain>
    </source>
</reference>
<evidence type="ECO:0000313" key="5">
    <source>
        <dbReference type="Proteomes" id="UP000647339"/>
    </source>
</evidence>
<feature type="domain" description="N-sulphoglucosamine sulphohydrolase C-terminal" evidence="3">
    <location>
        <begin position="332"/>
        <end position="484"/>
    </location>
</feature>